<evidence type="ECO:0000313" key="2">
    <source>
        <dbReference type="EMBL" id="KXB01147.1"/>
    </source>
</evidence>
<dbReference type="AlphaFoldDB" id="A0A133V3X6"/>
<proteinExistence type="predicted"/>
<dbReference type="EMBL" id="LHXV01000024">
    <property type="protein sequence ID" value="KXB01147.1"/>
    <property type="molecule type" value="Genomic_DNA"/>
</dbReference>
<sequence length="132" mass="14937">MVDSPKKTLIKYDSRGVGSSFWQELYGYSKEGYEYPGLLDEIPGAERLAETLIAVPEDKAEVVKGFLREHGAEFEERGSMFPASKGPQKSSPQRRPDRESLEGLGEKIDRLGPFIKSETKRNAREDVEMYGY</sequence>
<reference evidence="2 3" key="1">
    <citation type="journal article" date="2016" name="Sci. Rep.">
        <title>Metabolic traits of an uncultured archaeal lineage -MSBL1- from brine pools of the Red Sea.</title>
        <authorList>
            <person name="Mwirichia R."/>
            <person name="Alam I."/>
            <person name="Rashid M."/>
            <person name="Vinu M."/>
            <person name="Ba-Alawi W."/>
            <person name="Anthony Kamau A."/>
            <person name="Kamanda Ngugi D."/>
            <person name="Goker M."/>
            <person name="Klenk H.P."/>
            <person name="Bajic V."/>
            <person name="Stingl U."/>
        </authorList>
    </citation>
    <scope>NUCLEOTIDE SEQUENCE [LARGE SCALE GENOMIC DNA]</scope>
    <source>
        <strain evidence="2">SCGC-AAA259O05</strain>
    </source>
</reference>
<dbReference type="Proteomes" id="UP000070344">
    <property type="component" value="Unassembled WGS sequence"/>
</dbReference>
<name>A0A133V3X6_9EURY</name>
<comment type="caution">
    <text evidence="2">The sequence shown here is derived from an EMBL/GenBank/DDBJ whole genome shotgun (WGS) entry which is preliminary data.</text>
</comment>
<keyword evidence="3" id="KW-1185">Reference proteome</keyword>
<feature type="compositionally biased region" description="Basic and acidic residues" evidence="1">
    <location>
        <begin position="94"/>
        <end position="110"/>
    </location>
</feature>
<evidence type="ECO:0000256" key="1">
    <source>
        <dbReference type="SAM" id="MobiDB-lite"/>
    </source>
</evidence>
<organism evidence="2 3">
    <name type="scientific">candidate division MSBL1 archaeon SCGC-AAA259O05</name>
    <dbReference type="NCBI Taxonomy" id="1698271"/>
    <lineage>
        <taxon>Archaea</taxon>
        <taxon>Methanobacteriati</taxon>
        <taxon>Methanobacteriota</taxon>
        <taxon>candidate division MSBL1</taxon>
    </lineage>
</organism>
<gene>
    <name evidence="2" type="ORF">AKJ41_02585</name>
</gene>
<feature type="region of interest" description="Disordered" evidence="1">
    <location>
        <begin position="76"/>
        <end position="111"/>
    </location>
</feature>
<protein>
    <submittedName>
        <fullName evidence="2">Uncharacterized protein</fullName>
    </submittedName>
</protein>
<evidence type="ECO:0000313" key="3">
    <source>
        <dbReference type="Proteomes" id="UP000070344"/>
    </source>
</evidence>
<accession>A0A133V3X6</accession>